<dbReference type="Proteomes" id="UP000750711">
    <property type="component" value="Unassembled WGS sequence"/>
</dbReference>
<evidence type="ECO:0000313" key="2">
    <source>
        <dbReference type="EMBL" id="KAH0558343.1"/>
    </source>
</evidence>
<keyword evidence="3" id="KW-1185">Reference proteome</keyword>
<name>A0A9P8LA28_9PEZI</name>
<dbReference type="AlphaFoldDB" id="A0A9P8LA28"/>
<reference evidence="2" key="1">
    <citation type="submission" date="2021-03" db="EMBL/GenBank/DDBJ databases">
        <title>Comparative genomics and phylogenomic investigation of the class Geoglossomycetes provide insights into ecological specialization and systematics.</title>
        <authorList>
            <person name="Melie T."/>
            <person name="Pirro S."/>
            <person name="Miller A.N."/>
            <person name="Quandt A."/>
        </authorList>
    </citation>
    <scope>NUCLEOTIDE SEQUENCE</scope>
    <source>
        <strain evidence="2">CAQ_001_2017</strain>
    </source>
</reference>
<sequence>MVDQAMDDAASAGRIQEALLEAQRQSITMVEAAVHTQTLRYQRILTAIKEDWPELPGTFQIKVHRILEEDPAEQERRSESPPEYEPRSGRRAVEVELPPIQLTSQESASTATVQETSSPIAEDLKTFLDDPSSDQCSMIKHFTLPEHVCFDE</sequence>
<evidence type="ECO:0000256" key="1">
    <source>
        <dbReference type="SAM" id="MobiDB-lite"/>
    </source>
</evidence>
<proteinExistence type="predicted"/>
<protein>
    <submittedName>
        <fullName evidence="2">Uncharacterized protein</fullName>
    </submittedName>
</protein>
<dbReference type="EMBL" id="JAGHQM010000876">
    <property type="protein sequence ID" value="KAH0558343.1"/>
    <property type="molecule type" value="Genomic_DNA"/>
</dbReference>
<gene>
    <name evidence="2" type="ORF">GP486_004999</name>
</gene>
<evidence type="ECO:0000313" key="3">
    <source>
        <dbReference type="Proteomes" id="UP000750711"/>
    </source>
</evidence>
<organism evidence="2 3">
    <name type="scientific">Trichoglossum hirsutum</name>
    <dbReference type="NCBI Taxonomy" id="265104"/>
    <lineage>
        <taxon>Eukaryota</taxon>
        <taxon>Fungi</taxon>
        <taxon>Dikarya</taxon>
        <taxon>Ascomycota</taxon>
        <taxon>Pezizomycotina</taxon>
        <taxon>Geoglossomycetes</taxon>
        <taxon>Geoglossales</taxon>
        <taxon>Geoglossaceae</taxon>
        <taxon>Trichoglossum</taxon>
    </lineage>
</organism>
<accession>A0A9P8LA28</accession>
<feature type="region of interest" description="Disordered" evidence="1">
    <location>
        <begin position="69"/>
        <end position="93"/>
    </location>
</feature>
<comment type="caution">
    <text evidence="2">The sequence shown here is derived from an EMBL/GenBank/DDBJ whole genome shotgun (WGS) entry which is preliminary data.</text>
</comment>